<dbReference type="InterPro" id="IPR027587">
    <property type="entry name" value="TrbK"/>
</dbReference>
<proteinExistence type="predicted"/>
<feature type="compositionally biased region" description="Basic and acidic residues" evidence="1">
    <location>
        <begin position="104"/>
        <end position="113"/>
    </location>
</feature>
<organism evidence="2 3">
    <name type="scientific">Palleronia abyssalis</name>
    <dbReference type="NCBI Taxonomy" id="1501240"/>
    <lineage>
        <taxon>Bacteria</taxon>
        <taxon>Pseudomonadati</taxon>
        <taxon>Pseudomonadota</taxon>
        <taxon>Alphaproteobacteria</taxon>
        <taxon>Rhodobacterales</taxon>
        <taxon>Roseobacteraceae</taxon>
        <taxon>Palleronia</taxon>
    </lineage>
</organism>
<dbReference type="Pfam" id="PF20084">
    <property type="entry name" value="TrbK"/>
    <property type="match status" value="1"/>
</dbReference>
<name>A0A2R8BQU0_9RHOB</name>
<reference evidence="2 3" key="1">
    <citation type="submission" date="2018-03" db="EMBL/GenBank/DDBJ databases">
        <authorList>
            <person name="Keele B.F."/>
        </authorList>
    </citation>
    <scope>NUCLEOTIDE SEQUENCE [LARGE SCALE GENOMIC DNA]</scope>
    <source>
        <strain evidence="2 3">CECT 8504</strain>
    </source>
</reference>
<gene>
    <name evidence="2" type="ORF">PAA8504_00295</name>
</gene>
<protein>
    <recommendedName>
        <fullName evidence="4">Conjugal transfer protein TrbK</fullName>
    </recommendedName>
</protein>
<accession>A0A2R8BQU0</accession>
<dbReference type="AlphaFoldDB" id="A0A2R8BQU0"/>
<dbReference type="EMBL" id="ONZF01000001">
    <property type="protein sequence ID" value="SPJ22501.1"/>
    <property type="molecule type" value="Genomic_DNA"/>
</dbReference>
<sequence>MRRTPKILIAIGLVVGLAPLAVAIVADRPGDGPHVPAIPEATPLPPETDRTDALRACRDRGAAALDDPPCLRLWSAQRDRFLGVAVPEGDDDPTPSLPSTNPPDDPRPPAGRD</sequence>
<feature type="region of interest" description="Disordered" evidence="1">
    <location>
        <begin position="83"/>
        <end position="113"/>
    </location>
</feature>
<dbReference type="OrthoDB" id="9815800at2"/>
<evidence type="ECO:0008006" key="4">
    <source>
        <dbReference type="Google" id="ProtNLM"/>
    </source>
</evidence>
<evidence type="ECO:0000313" key="3">
    <source>
        <dbReference type="Proteomes" id="UP000244912"/>
    </source>
</evidence>
<evidence type="ECO:0000256" key="1">
    <source>
        <dbReference type="SAM" id="MobiDB-lite"/>
    </source>
</evidence>
<dbReference type="Proteomes" id="UP000244912">
    <property type="component" value="Unassembled WGS sequence"/>
</dbReference>
<dbReference type="RefSeq" id="WP_108892387.1">
    <property type="nucleotide sequence ID" value="NZ_ONZF01000001.1"/>
</dbReference>
<keyword evidence="3" id="KW-1185">Reference proteome</keyword>
<dbReference type="NCBIfam" id="TIGR04360">
    <property type="entry name" value="other_trbK"/>
    <property type="match status" value="1"/>
</dbReference>
<evidence type="ECO:0000313" key="2">
    <source>
        <dbReference type="EMBL" id="SPJ22501.1"/>
    </source>
</evidence>